<protein>
    <submittedName>
        <fullName evidence="1">Uncharacterized protein</fullName>
    </submittedName>
</protein>
<dbReference type="AlphaFoldDB" id="A0A4V1Q2E3"/>
<keyword evidence="2" id="KW-1185">Reference proteome</keyword>
<evidence type="ECO:0000313" key="1">
    <source>
        <dbReference type="EMBL" id="RXW14788.1"/>
    </source>
</evidence>
<reference evidence="1 2" key="1">
    <citation type="submission" date="2019-01" db="EMBL/GenBank/DDBJ databases">
        <title>Draft genome sequence of Psathyrella aberdarensis IHI B618.</title>
        <authorList>
            <person name="Buettner E."/>
            <person name="Kellner H."/>
        </authorList>
    </citation>
    <scope>NUCLEOTIDE SEQUENCE [LARGE SCALE GENOMIC DNA]</scope>
    <source>
        <strain evidence="1 2">IHI B618</strain>
    </source>
</reference>
<proteinExistence type="predicted"/>
<name>A0A4V1Q2E3_9AGAR</name>
<sequence>MVPPSGIPAVPATILMGVSGSSNSGLVALYRREYSCVTEYNANHESGPCLGGMWIRNLLEHSVESTPIATSVSNSIQYYGLNFANCNVNLYRNLRGDEIEHKNGLVVIAAFSRAQVEGPVFSEIRG</sequence>
<dbReference type="Proteomes" id="UP000290288">
    <property type="component" value="Unassembled WGS sequence"/>
</dbReference>
<organism evidence="1 2">
    <name type="scientific">Candolleomyces aberdarensis</name>
    <dbReference type="NCBI Taxonomy" id="2316362"/>
    <lineage>
        <taxon>Eukaryota</taxon>
        <taxon>Fungi</taxon>
        <taxon>Dikarya</taxon>
        <taxon>Basidiomycota</taxon>
        <taxon>Agaricomycotina</taxon>
        <taxon>Agaricomycetes</taxon>
        <taxon>Agaricomycetidae</taxon>
        <taxon>Agaricales</taxon>
        <taxon>Agaricineae</taxon>
        <taxon>Psathyrellaceae</taxon>
        <taxon>Candolleomyces</taxon>
    </lineage>
</organism>
<gene>
    <name evidence="1" type="ORF">EST38_g11066</name>
</gene>
<comment type="caution">
    <text evidence="1">The sequence shown here is derived from an EMBL/GenBank/DDBJ whole genome shotgun (WGS) entry which is preliminary data.</text>
</comment>
<evidence type="ECO:0000313" key="2">
    <source>
        <dbReference type="Proteomes" id="UP000290288"/>
    </source>
</evidence>
<dbReference type="EMBL" id="SDEE01000645">
    <property type="protein sequence ID" value="RXW14788.1"/>
    <property type="molecule type" value="Genomic_DNA"/>
</dbReference>
<accession>A0A4V1Q2E3</accession>